<keyword evidence="4" id="KW-1185">Reference proteome</keyword>
<protein>
    <submittedName>
        <fullName evidence="3">Uncharacterized protein</fullName>
    </submittedName>
</protein>
<proteinExistence type="predicted"/>
<dbReference type="AlphaFoldDB" id="A0A2P7YKP1"/>
<reference evidence="3 4" key="1">
    <citation type="submission" date="2018-03" db="EMBL/GenBank/DDBJ databases">
        <title>Candida pseudohaemulonii genome assembly and annotation.</title>
        <authorList>
            <person name="Munoz J.F."/>
            <person name="Gade L.G."/>
            <person name="Chow N.A."/>
            <person name="Litvintseva A.P."/>
            <person name="Loparev V.N."/>
            <person name="Cuomo C.A."/>
        </authorList>
    </citation>
    <scope>NUCLEOTIDE SEQUENCE [LARGE SCALE GENOMIC DNA]</scope>
    <source>
        <strain evidence="3 4">B12108</strain>
    </source>
</reference>
<organism evidence="3 4">
    <name type="scientific">Candidozyma pseudohaemuli</name>
    <dbReference type="NCBI Taxonomy" id="418784"/>
    <lineage>
        <taxon>Eukaryota</taxon>
        <taxon>Fungi</taxon>
        <taxon>Dikarya</taxon>
        <taxon>Ascomycota</taxon>
        <taxon>Saccharomycotina</taxon>
        <taxon>Pichiomycetes</taxon>
        <taxon>Metschnikowiaceae</taxon>
        <taxon>Candidozyma</taxon>
    </lineage>
</organism>
<dbReference type="GeneID" id="36567397"/>
<feature type="compositionally biased region" description="Gly residues" evidence="1">
    <location>
        <begin position="190"/>
        <end position="199"/>
    </location>
</feature>
<feature type="compositionally biased region" description="Low complexity" evidence="1">
    <location>
        <begin position="175"/>
        <end position="189"/>
    </location>
</feature>
<keyword evidence="2" id="KW-0732">Signal</keyword>
<comment type="caution">
    <text evidence="3">The sequence shown here is derived from an EMBL/GenBank/DDBJ whole genome shotgun (WGS) entry which is preliminary data.</text>
</comment>
<dbReference type="VEuPathDB" id="FungiDB:C7M61_004009"/>
<feature type="chain" id="PRO_5015105730" evidence="2">
    <location>
        <begin position="18"/>
        <end position="261"/>
    </location>
</feature>
<dbReference type="STRING" id="418784.A0A2P7YKP1"/>
<name>A0A2P7YKP1_9ASCO</name>
<feature type="compositionally biased region" description="Gly residues" evidence="1">
    <location>
        <begin position="237"/>
        <end position="246"/>
    </location>
</feature>
<evidence type="ECO:0000256" key="1">
    <source>
        <dbReference type="SAM" id="MobiDB-lite"/>
    </source>
</evidence>
<feature type="compositionally biased region" description="Low complexity" evidence="1">
    <location>
        <begin position="203"/>
        <end position="236"/>
    </location>
</feature>
<feature type="signal peptide" evidence="2">
    <location>
        <begin position="1"/>
        <end position="17"/>
    </location>
</feature>
<feature type="compositionally biased region" description="Polar residues" evidence="1">
    <location>
        <begin position="110"/>
        <end position="139"/>
    </location>
</feature>
<gene>
    <name evidence="3" type="ORF">C7M61_004009</name>
</gene>
<feature type="compositionally biased region" description="Polar residues" evidence="1">
    <location>
        <begin position="250"/>
        <end position="261"/>
    </location>
</feature>
<dbReference type="OrthoDB" id="10663765at2759"/>
<accession>A0A2P7YKP1</accession>
<feature type="region of interest" description="Disordered" evidence="1">
    <location>
        <begin position="35"/>
        <end position="261"/>
    </location>
</feature>
<evidence type="ECO:0000256" key="2">
    <source>
        <dbReference type="SAM" id="SignalP"/>
    </source>
</evidence>
<dbReference type="Proteomes" id="UP000241107">
    <property type="component" value="Unassembled WGS sequence"/>
</dbReference>
<sequence length="261" mass="25411">MLSFFTLLSVSLSLTNALTLPNGPTTLATSRVGAKSNAMGGSAPQGTLTLAPAPPPSIPSNGTNPTGNGPITGTHTGKTLPTVTNSQWPNPMDTKTPSTVTNAPAKGTQAPGNAPSQAQQPGAPSEAPQQPGNSPSQAPEQPGSSPSGLGDDGSDGSGSSPSDFGGNGSAPSEAPDTPDSGSSGLPDDGGFSGNGGQGDQGDQDQGNQDQGNQGQEPGQGDQGNQDQGNQGQEPGQGDQGNQGQGGNIVKTATSTQAFATA</sequence>
<dbReference type="EMBL" id="PYFQ01000011">
    <property type="protein sequence ID" value="PSK36536.1"/>
    <property type="molecule type" value="Genomic_DNA"/>
</dbReference>
<feature type="compositionally biased region" description="Low complexity" evidence="1">
    <location>
        <begin position="59"/>
        <end position="77"/>
    </location>
</feature>
<evidence type="ECO:0000313" key="4">
    <source>
        <dbReference type="Proteomes" id="UP000241107"/>
    </source>
</evidence>
<feature type="compositionally biased region" description="Polar residues" evidence="1">
    <location>
        <begin position="79"/>
        <end position="102"/>
    </location>
</feature>
<dbReference type="RefSeq" id="XP_024712641.1">
    <property type="nucleotide sequence ID" value="XM_024859339.1"/>
</dbReference>
<evidence type="ECO:0000313" key="3">
    <source>
        <dbReference type="EMBL" id="PSK36536.1"/>
    </source>
</evidence>